<reference evidence="2 3" key="1">
    <citation type="journal article" date="2024" name="J Genomics">
        <title>Draft genome sequencing and assembly of Favolaschia claudopus CIRM-BRFM 2984 isolated from oak limbs.</title>
        <authorList>
            <person name="Navarro D."/>
            <person name="Drula E."/>
            <person name="Chaduli D."/>
            <person name="Cazenave R."/>
            <person name="Ahrendt S."/>
            <person name="Wang J."/>
            <person name="Lipzen A."/>
            <person name="Daum C."/>
            <person name="Barry K."/>
            <person name="Grigoriev I.V."/>
            <person name="Favel A."/>
            <person name="Rosso M.N."/>
            <person name="Martin F."/>
        </authorList>
    </citation>
    <scope>NUCLEOTIDE SEQUENCE [LARGE SCALE GENOMIC DNA]</scope>
    <source>
        <strain evidence="2 3">CIRM-BRFM 2984</strain>
    </source>
</reference>
<keyword evidence="1" id="KW-0175">Coiled coil</keyword>
<gene>
    <name evidence="2" type="ORF">R3P38DRAFT_3254761</name>
</gene>
<comment type="caution">
    <text evidence="2">The sequence shown here is derived from an EMBL/GenBank/DDBJ whole genome shotgun (WGS) entry which is preliminary data.</text>
</comment>
<proteinExistence type="predicted"/>
<sequence>MTDRTTQLRKRIEDLDAQIADQRRVLSNLEQSRDDLEQELNETATFDVLTLPVEVITEIFMWFQQIGYAPHIPYSLYSSAANIVPLVCRTWRNIALATPMLWSVLEVNVDHGTHFMSESMLVRYIDKWLGHAKECPLSLQFTSDEEDIFVSSRLREIIQRWAPQIRSLRLLITNRDIRLLELDSTNFPILERVDVLYVAPKSDVDLGPVNVFQNAPVLHDLRINVEETTIGILPWSQLTRFDGSLSDLELFVLAPNLTELFCKFVPDADVSFSPKEHPKLNHLTIRDRGMGNILQYLTLPALVSLDIARTAEATHAALALFLKRSSPPLVSICLGGNDACLDACLDEWDEFMSLTAGTLESVEIREVDEGYAKYFLDVDRFNPYPKIKSFTIKYSGECSPSDLVQFLYGVEHLRSFKFLWDSDPFFLEQTVCTECGDEEITDTVRGHIFSSSAGMNIYIGTESHNYAASDPEIE</sequence>
<feature type="coiled-coil region" evidence="1">
    <location>
        <begin position="5"/>
        <end position="46"/>
    </location>
</feature>
<evidence type="ECO:0000256" key="1">
    <source>
        <dbReference type="SAM" id="Coils"/>
    </source>
</evidence>
<name>A0AAW0DR61_9AGAR</name>
<dbReference type="AlphaFoldDB" id="A0AAW0DR61"/>
<accession>A0AAW0DR61</accession>
<dbReference type="Gene3D" id="3.80.10.10">
    <property type="entry name" value="Ribonuclease Inhibitor"/>
    <property type="match status" value="1"/>
</dbReference>
<dbReference type="InterPro" id="IPR032675">
    <property type="entry name" value="LRR_dom_sf"/>
</dbReference>
<dbReference type="EMBL" id="JAWWNJ010000006">
    <property type="protein sequence ID" value="KAK7054158.1"/>
    <property type="molecule type" value="Genomic_DNA"/>
</dbReference>
<organism evidence="2 3">
    <name type="scientific">Favolaschia claudopus</name>
    <dbReference type="NCBI Taxonomy" id="2862362"/>
    <lineage>
        <taxon>Eukaryota</taxon>
        <taxon>Fungi</taxon>
        <taxon>Dikarya</taxon>
        <taxon>Basidiomycota</taxon>
        <taxon>Agaricomycotina</taxon>
        <taxon>Agaricomycetes</taxon>
        <taxon>Agaricomycetidae</taxon>
        <taxon>Agaricales</taxon>
        <taxon>Marasmiineae</taxon>
        <taxon>Mycenaceae</taxon>
        <taxon>Favolaschia</taxon>
    </lineage>
</organism>
<evidence type="ECO:0000313" key="2">
    <source>
        <dbReference type="EMBL" id="KAK7054158.1"/>
    </source>
</evidence>
<evidence type="ECO:0008006" key="4">
    <source>
        <dbReference type="Google" id="ProtNLM"/>
    </source>
</evidence>
<keyword evidence="3" id="KW-1185">Reference proteome</keyword>
<protein>
    <recommendedName>
        <fullName evidence="4">F-box domain-containing protein</fullName>
    </recommendedName>
</protein>
<dbReference type="Proteomes" id="UP001362999">
    <property type="component" value="Unassembled WGS sequence"/>
</dbReference>
<evidence type="ECO:0000313" key="3">
    <source>
        <dbReference type="Proteomes" id="UP001362999"/>
    </source>
</evidence>